<organism evidence="2 3">
    <name type="scientific">Saccharata proteae CBS 121410</name>
    <dbReference type="NCBI Taxonomy" id="1314787"/>
    <lineage>
        <taxon>Eukaryota</taxon>
        <taxon>Fungi</taxon>
        <taxon>Dikarya</taxon>
        <taxon>Ascomycota</taxon>
        <taxon>Pezizomycotina</taxon>
        <taxon>Dothideomycetes</taxon>
        <taxon>Dothideomycetes incertae sedis</taxon>
        <taxon>Botryosphaeriales</taxon>
        <taxon>Saccharataceae</taxon>
        <taxon>Saccharata</taxon>
    </lineage>
</organism>
<evidence type="ECO:0000313" key="3">
    <source>
        <dbReference type="Proteomes" id="UP000799776"/>
    </source>
</evidence>
<accession>A0A9P4HW65</accession>
<dbReference type="AlphaFoldDB" id="A0A9P4HW65"/>
<evidence type="ECO:0000256" key="1">
    <source>
        <dbReference type="SAM" id="MobiDB-lite"/>
    </source>
</evidence>
<dbReference type="OrthoDB" id="2935572at2759"/>
<dbReference type="Proteomes" id="UP000799776">
    <property type="component" value="Unassembled WGS sequence"/>
</dbReference>
<name>A0A9P4HW65_9PEZI</name>
<dbReference type="EMBL" id="ML978723">
    <property type="protein sequence ID" value="KAF2086736.1"/>
    <property type="molecule type" value="Genomic_DNA"/>
</dbReference>
<keyword evidence="3" id="KW-1185">Reference proteome</keyword>
<feature type="non-terminal residue" evidence="2">
    <location>
        <position position="1"/>
    </location>
</feature>
<reference evidence="2" key="1">
    <citation type="journal article" date="2020" name="Stud. Mycol.">
        <title>101 Dothideomycetes genomes: a test case for predicting lifestyles and emergence of pathogens.</title>
        <authorList>
            <person name="Haridas S."/>
            <person name="Albert R."/>
            <person name="Binder M."/>
            <person name="Bloem J."/>
            <person name="Labutti K."/>
            <person name="Salamov A."/>
            <person name="Andreopoulos B."/>
            <person name="Baker S."/>
            <person name="Barry K."/>
            <person name="Bills G."/>
            <person name="Bluhm B."/>
            <person name="Cannon C."/>
            <person name="Castanera R."/>
            <person name="Culley D."/>
            <person name="Daum C."/>
            <person name="Ezra D."/>
            <person name="Gonzalez J."/>
            <person name="Henrissat B."/>
            <person name="Kuo A."/>
            <person name="Liang C."/>
            <person name="Lipzen A."/>
            <person name="Lutzoni F."/>
            <person name="Magnuson J."/>
            <person name="Mondo S."/>
            <person name="Nolan M."/>
            <person name="Ohm R."/>
            <person name="Pangilinan J."/>
            <person name="Park H.-J."/>
            <person name="Ramirez L."/>
            <person name="Alfaro M."/>
            <person name="Sun H."/>
            <person name="Tritt A."/>
            <person name="Yoshinaga Y."/>
            <person name="Zwiers L.-H."/>
            <person name="Turgeon B."/>
            <person name="Goodwin S."/>
            <person name="Spatafora J."/>
            <person name="Crous P."/>
            <person name="Grigoriev I."/>
        </authorList>
    </citation>
    <scope>NUCLEOTIDE SEQUENCE</scope>
    <source>
        <strain evidence="2">CBS 121410</strain>
    </source>
</reference>
<proteinExistence type="predicted"/>
<feature type="region of interest" description="Disordered" evidence="1">
    <location>
        <begin position="292"/>
        <end position="330"/>
    </location>
</feature>
<feature type="compositionally biased region" description="Polar residues" evidence="1">
    <location>
        <begin position="80"/>
        <end position="91"/>
    </location>
</feature>
<feature type="region of interest" description="Disordered" evidence="1">
    <location>
        <begin position="17"/>
        <end position="93"/>
    </location>
</feature>
<evidence type="ECO:0008006" key="4">
    <source>
        <dbReference type="Google" id="ProtNLM"/>
    </source>
</evidence>
<gene>
    <name evidence="2" type="ORF">K490DRAFT_43841</name>
</gene>
<feature type="compositionally biased region" description="Acidic residues" evidence="1">
    <location>
        <begin position="307"/>
        <end position="320"/>
    </location>
</feature>
<protein>
    <recommendedName>
        <fullName evidence="4">RRM domain-containing protein</fullName>
    </recommendedName>
</protein>
<evidence type="ECO:0000313" key="2">
    <source>
        <dbReference type="EMBL" id="KAF2086736.1"/>
    </source>
</evidence>
<sequence length="343" mass="37661">ALLAGGVTPETLQVLLTGEDVETDDKEHKATRANYARNADARRSASSDHANGTSGSGHHSQAMPPPSRRVSSFGIPDTPSYDSPQHRQTIPQYDKRTLLITNLSDRTTHGDIANIIRGGRVLEIFLRKNERVAQVSLAEGAQSFLDYASKNDIYVNTKRASIDILQVEIRWNDKQFFVPNHVANKLNNGATRNIVVRGGAAKLNEQTVRDDMEHIHNLVVISVKIVKNDVFISTNSVHNALYARTCMMSRAFYKGFRIEWYPDECAAPLPHLRQRLSTPSLATGLALLKPQPKPPKPGNMYAVLDPDTTEDDESEVDGSEADASAFGGHGVGVSDWADGRIAV</sequence>
<comment type="caution">
    <text evidence="2">The sequence shown here is derived from an EMBL/GenBank/DDBJ whole genome shotgun (WGS) entry which is preliminary data.</text>
</comment>